<protein>
    <recommendedName>
        <fullName evidence="1">HD domain-containing protein</fullName>
    </recommendedName>
</protein>
<evidence type="ECO:0000259" key="1">
    <source>
        <dbReference type="Pfam" id="PF01966"/>
    </source>
</evidence>
<evidence type="ECO:0000313" key="2">
    <source>
        <dbReference type="EMBL" id="SEF72345.1"/>
    </source>
</evidence>
<dbReference type="RefSeq" id="WP_036912940.1">
    <property type="nucleotide sequence ID" value="NZ_FNUV01000003.1"/>
</dbReference>
<dbReference type="AlphaFoldDB" id="A0A1H5UB56"/>
<accession>A0A1H5UB56</accession>
<dbReference type="Proteomes" id="UP000236735">
    <property type="component" value="Unassembled WGS sequence"/>
</dbReference>
<feature type="domain" description="HD" evidence="1">
    <location>
        <begin position="32"/>
        <end position="127"/>
    </location>
</feature>
<evidence type="ECO:0000313" key="3">
    <source>
        <dbReference type="Proteomes" id="UP000236735"/>
    </source>
</evidence>
<sequence length="213" mass="24675">MINNTPNLELVEFIETQILPQYAAFDRAHNMEHVTRVIRSSLELVKITGADIDMAYTIAAYHDLGMSGHRASHHIIGGKILERDARLKKWFSPEQIKIMKEAVEDHRASASRAPRSIYGKIVAEADRDIDPQIVIRRTIQFGMANYPELDKEGHWKRFMDHMNEKYSKDGYMKLWIPNSPNAKKLAELQNMIEQPKKLREIFDQIFAEEISIS</sequence>
<dbReference type="Gene3D" id="1.10.3210.10">
    <property type="entry name" value="Hypothetical protein af1432"/>
    <property type="match status" value="1"/>
</dbReference>
<reference evidence="2 3" key="1">
    <citation type="submission" date="2016-10" db="EMBL/GenBank/DDBJ databases">
        <authorList>
            <person name="de Groot N.N."/>
        </authorList>
    </citation>
    <scope>NUCLEOTIDE SEQUENCE [LARGE SCALE GENOMIC DNA]</scope>
    <source>
        <strain evidence="2 3">AR32</strain>
    </source>
</reference>
<dbReference type="SUPFAM" id="SSF109604">
    <property type="entry name" value="HD-domain/PDEase-like"/>
    <property type="match status" value="1"/>
</dbReference>
<gene>
    <name evidence="2" type="ORF">SAMN05216354_1359</name>
</gene>
<name>A0A1H5UB56_XYLRU</name>
<proteinExistence type="predicted"/>
<dbReference type="EMBL" id="FNUV01000003">
    <property type="protein sequence ID" value="SEF72345.1"/>
    <property type="molecule type" value="Genomic_DNA"/>
</dbReference>
<organism evidence="2 3">
    <name type="scientific">Xylanibacter ruminicola</name>
    <name type="common">Prevotella ruminicola</name>
    <dbReference type="NCBI Taxonomy" id="839"/>
    <lineage>
        <taxon>Bacteria</taxon>
        <taxon>Pseudomonadati</taxon>
        <taxon>Bacteroidota</taxon>
        <taxon>Bacteroidia</taxon>
        <taxon>Bacteroidales</taxon>
        <taxon>Prevotellaceae</taxon>
        <taxon>Xylanibacter</taxon>
    </lineage>
</organism>
<dbReference type="Pfam" id="PF01966">
    <property type="entry name" value="HD"/>
    <property type="match status" value="1"/>
</dbReference>
<dbReference type="InterPro" id="IPR006674">
    <property type="entry name" value="HD_domain"/>
</dbReference>